<reference evidence="1" key="1">
    <citation type="submission" date="2023-06" db="EMBL/GenBank/DDBJ databases">
        <title>Male Hemibagrus guttatus genome.</title>
        <authorList>
            <person name="Bian C."/>
        </authorList>
    </citation>
    <scope>NUCLEOTIDE SEQUENCE</scope>
    <source>
        <strain evidence="1">Male_cb2023</strain>
        <tissue evidence="1">Muscle</tissue>
    </source>
</reference>
<protein>
    <submittedName>
        <fullName evidence="1">Uncharacterized protein</fullName>
    </submittedName>
</protein>
<keyword evidence="2" id="KW-1185">Reference proteome</keyword>
<comment type="caution">
    <text evidence="1">The sequence shown here is derived from an EMBL/GenBank/DDBJ whole genome shotgun (WGS) entry which is preliminary data.</text>
</comment>
<gene>
    <name evidence="1" type="ORF">QTP70_008278</name>
</gene>
<organism evidence="1 2">
    <name type="scientific">Hemibagrus guttatus</name>
    <dbReference type="NCBI Taxonomy" id="175788"/>
    <lineage>
        <taxon>Eukaryota</taxon>
        <taxon>Metazoa</taxon>
        <taxon>Chordata</taxon>
        <taxon>Craniata</taxon>
        <taxon>Vertebrata</taxon>
        <taxon>Euteleostomi</taxon>
        <taxon>Actinopterygii</taxon>
        <taxon>Neopterygii</taxon>
        <taxon>Teleostei</taxon>
        <taxon>Ostariophysi</taxon>
        <taxon>Siluriformes</taxon>
        <taxon>Bagridae</taxon>
        <taxon>Hemibagrus</taxon>
    </lineage>
</organism>
<name>A0AAE0RI19_9TELE</name>
<accession>A0AAE0RI19</accession>
<evidence type="ECO:0000313" key="1">
    <source>
        <dbReference type="EMBL" id="KAK3556438.1"/>
    </source>
</evidence>
<proteinExistence type="predicted"/>
<dbReference type="AlphaFoldDB" id="A0AAE0RI19"/>
<dbReference type="EMBL" id="JAUCMX010000001">
    <property type="protein sequence ID" value="KAK3556438.1"/>
    <property type="molecule type" value="Genomic_DNA"/>
</dbReference>
<sequence>MLYGLETASLRKRQESELEVAELKMLRPEHKAKRFPLHPATEIHHHDLLQTEFPTQSVLFSSPRPPPW</sequence>
<evidence type="ECO:0000313" key="2">
    <source>
        <dbReference type="Proteomes" id="UP001274896"/>
    </source>
</evidence>
<dbReference type="Proteomes" id="UP001274896">
    <property type="component" value="Unassembled WGS sequence"/>
</dbReference>